<keyword evidence="1" id="KW-0472">Membrane</keyword>
<gene>
    <name evidence="2" type="ORF">DHW03_05675</name>
</gene>
<dbReference type="EMBL" id="QGNZ01000001">
    <property type="protein sequence ID" value="PWS29305.1"/>
    <property type="molecule type" value="Genomic_DNA"/>
</dbReference>
<keyword evidence="1" id="KW-0812">Transmembrane</keyword>
<accession>A0A317ESB7</accession>
<proteinExistence type="predicted"/>
<protein>
    <recommendedName>
        <fullName evidence="4">Fimbrial assembly protein</fullName>
    </recommendedName>
</protein>
<keyword evidence="1" id="KW-1133">Transmembrane helix</keyword>
<reference evidence="2 3" key="1">
    <citation type="submission" date="2018-05" db="EMBL/GenBank/DDBJ databases">
        <title>Pedobacter paludis sp. nov., isolated from wetland soil.</title>
        <authorList>
            <person name="Zhang Y."/>
            <person name="Wang G."/>
        </authorList>
    </citation>
    <scope>NUCLEOTIDE SEQUENCE [LARGE SCALE GENOMIC DNA]</scope>
    <source>
        <strain evidence="2 3">KCTC22721</strain>
    </source>
</reference>
<dbReference type="AlphaFoldDB" id="A0A317ESB7"/>
<evidence type="ECO:0000313" key="2">
    <source>
        <dbReference type="EMBL" id="PWS29305.1"/>
    </source>
</evidence>
<dbReference type="RefSeq" id="WP_109924734.1">
    <property type="nucleotide sequence ID" value="NZ_QGNZ01000001.1"/>
</dbReference>
<dbReference type="Proteomes" id="UP000245379">
    <property type="component" value="Unassembled WGS sequence"/>
</dbReference>
<dbReference type="OrthoDB" id="783374at2"/>
<feature type="transmembrane region" description="Helical" evidence="1">
    <location>
        <begin position="239"/>
        <end position="260"/>
    </location>
</feature>
<keyword evidence="3" id="KW-1185">Reference proteome</keyword>
<dbReference type="InterPro" id="IPR007813">
    <property type="entry name" value="PilN"/>
</dbReference>
<organism evidence="2 3">
    <name type="scientific">Pedobacter yonginense</name>
    <dbReference type="NCBI Taxonomy" id="651869"/>
    <lineage>
        <taxon>Bacteria</taxon>
        <taxon>Pseudomonadati</taxon>
        <taxon>Bacteroidota</taxon>
        <taxon>Sphingobacteriia</taxon>
        <taxon>Sphingobacteriales</taxon>
        <taxon>Sphingobacteriaceae</taxon>
        <taxon>Pedobacter</taxon>
    </lineage>
</organism>
<sequence>MLGNQLNTILGIEIRFLSENAYSCRSCLLKRNGNTVDIEVGKIAEGSLAQVLEKLPRNYPVALVLTGRGIIHKTLSVEQDIAEPFKMAFPTIESAEFYAQHYPHAEELTISITRKESIDALLTSLELAGLNVLALSLGGMVISHVITQFEKEEGEVAFDGHLVNISNRGIKSDTAQAIQSEFKKINLAGNRIDERSVLSYAVAFQLMMLDNVEPILADVGAVNNRRASFAATNAIKKRAMYFLATLFISLLISFLLFTHFNSINAELALKVGRITSSGNQTELLKKNTAENQLVLKALGWNGGYSYSFLADEIGRSMPKQLALTELSFNGNPTKLEKQSKSTLIDILGSSDNLMAVNNWIYILKEKKWVKKVSLLKYEEDQERETFRFTLRIEY</sequence>
<evidence type="ECO:0000313" key="3">
    <source>
        <dbReference type="Proteomes" id="UP000245379"/>
    </source>
</evidence>
<dbReference type="Pfam" id="PF05137">
    <property type="entry name" value="PilN"/>
    <property type="match status" value="1"/>
</dbReference>
<evidence type="ECO:0000256" key="1">
    <source>
        <dbReference type="SAM" id="Phobius"/>
    </source>
</evidence>
<comment type="caution">
    <text evidence="2">The sequence shown here is derived from an EMBL/GenBank/DDBJ whole genome shotgun (WGS) entry which is preliminary data.</text>
</comment>
<name>A0A317ESB7_9SPHI</name>
<evidence type="ECO:0008006" key="4">
    <source>
        <dbReference type="Google" id="ProtNLM"/>
    </source>
</evidence>